<feature type="transmembrane region" description="Helical" evidence="6">
    <location>
        <begin position="137"/>
        <end position="168"/>
    </location>
</feature>
<feature type="transmembrane region" description="Helical" evidence="6">
    <location>
        <begin position="204"/>
        <end position="223"/>
    </location>
</feature>
<comment type="subcellular location">
    <subcellularLocation>
        <location evidence="6">Cell membrane</location>
        <topology evidence="6">Multi-pass membrane protein</topology>
    </subcellularLocation>
    <subcellularLocation>
        <location evidence="1">Membrane</location>
        <topology evidence="1">Multi-pass membrane protein</topology>
    </subcellularLocation>
</comment>
<proteinExistence type="inferred from homology"/>
<gene>
    <name evidence="7" type="ORF">ACFFK0_01135</name>
</gene>
<evidence type="ECO:0000313" key="7">
    <source>
        <dbReference type="EMBL" id="MFC0211060.1"/>
    </source>
</evidence>
<feature type="transmembrane region" description="Helical" evidence="6">
    <location>
        <begin position="180"/>
        <end position="198"/>
    </location>
</feature>
<organism evidence="7 8">
    <name type="scientific">Paenibacillus chartarius</name>
    <dbReference type="NCBI Taxonomy" id="747481"/>
    <lineage>
        <taxon>Bacteria</taxon>
        <taxon>Bacillati</taxon>
        <taxon>Bacillota</taxon>
        <taxon>Bacilli</taxon>
        <taxon>Bacillales</taxon>
        <taxon>Paenibacillaceae</taxon>
        <taxon>Paenibacillus</taxon>
    </lineage>
</organism>
<keyword evidence="4 6" id="KW-1133">Transmembrane helix</keyword>
<dbReference type="PANTHER" id="PTHR43701:SF2">
    <property type="entry name" value="MEMBRANE TRANSPORTER PROTEIN YJNA-RELATED"/>
    <property type="match status" value="1"/>
</dbReference>
<dbReference type="PANTHER" id="PTHR43701">
    <property type="entry name" value="MEMBRANE TRANSPORTER PROTEIN MJ0441-RELATED"/>
    <property type="match status" value="1"/>
</dbReference>
<evidence type="ECO:0000256" key="5">
    <source>
        <dbReference type="ARBA" id="ARBA00023136"/>
    </source>
</evidence>
<feature type="transmembrane region" description="Helical" evidence="6">
    <location>
        <begin position="94"/>
        <end position="117"/>
    </location>
</feature>
<dbReference type="Proteomes" id="UP001589776">
    <property type="component" value="Unassembled WGS sequence"/>
</dbReference>
<keyword evidence="3 6" id="KW-0812">Transmembrane</keyword>
<reference evidence="7 8" key="1">
    <citation type="submission" date="2024-09" db="EMBL/GenBank/DDBJ databases">
        <authorList>
            <person name="Sun Q."/>
            <person name="Mori K."/>
        </authorList>
    </citation>
    <scope>NUCLEOTIDE SEQUENCE [LARGE SCALE GENOMIC DNA]</scope>
    <source>
        <strain evidence="7 8">CCM 7759</strain>
    </source>
</reference>
<keyword evidence="8" id="KW-1185">Reference proteome</keyword>
<keyword evidence="5 6" id="KW-0472">Membrane</keyword>
<dbReference type="InterPro" id="IPR051598">
    <property type="entry name" value="TSUP/Inactive_protease-like"/>
</dbReference>
<name>A0ABV6DEI5_9BACL</name>
<evidence type="ECO:0000256" key="4">
    <source>
        <dbReference type="ARBA" id="ARBA00022989"/>
    </source>
</evidence>
<evidence type="ECO:0000256" key="6">
    <source>
        <dbReference type="RuleBase" id="RU363041"/>
    </source>
</evidence>
<dbReference type="RefSeq" id="WP_377467869.1">
    <property type="nucleotide sequence ID" value="NZ_JBHLWN010000008.1"/>
</dbReference>
<feature type="transmembrane region" description="Helical" evidence="6">
    <location>
        <begin position="230"/>
        <end position="250"/>
    </location>
</feature>
<feature type="transmembrane region" description="Helical" evidence="6">
    <location>
        <begin position="63"/>
        <end position="82"/>
    </location>
</feature>
<keyword evidence="6" id="KW-1003">Cell membrane</keyword>
<evidence type="ECO:0000313" key="8">
    <source>
        <dbReference type="Proteomes" id="UP001589776"/>
    </source>
</evidence>
<dbReference type="EMBL" id="JBHLWN010000008">
    <property type="protein sequence ID" value="MFC0211060.1"/>
    <property type="molecule type" value="Genomic_DNA"/>
</dbReference>
<comment type="caution">
    <text evidence="7">The sequence shown here is derived from an EMBL/GenBank/DDBJ whole genome shotgun (WGS) entry which is preliminary data.</text>
</comment>
<comment type="similarity">
    <text evidence="2 6">Belongs to the 4-toluene sulfonate uptake permease (TSUP) (TC 2.A.102) family.</text>
</comment>
<accession>A0ABV6DEI5</accession>
<evidence type="ECO:0000256" key="2">
    <source>
        <dbReference type="ARBA" id="ARBA00009142"/>
    </source>
</evidence>
<evidence type="ECO:0000256" key="3">
    <source>
        <dbReference type="ARBA" id="ARBA00022692"/>
    </source>
</evidence>
<sequence>MGMLVGFLVGLTGVGAASLLTPLLVIIGVNPTIAVGTDLVYNSITKFFGVIQHWRQKTIDWAIVKYFAIGSIPAVVAAVFLLRLFESYYHNGEALIKHALGFVLILAATATLFKAFFDHKIKPNRLQTAPIEEKKGIIIAIGAGLGFIVGLTSIGSGSLYAIALMYLFSMSAARLVGTDIAHAFFLATVAGVLHAGLGNVNFELAFNLLLGSVPGVLLGSTLSTKAPSKITRAIIASLILISGVKISGVLDLI</sequence>
<protein>
    <recommendedName>
        <fullName evidence="6">Probable membrane transporter protein</fullName>
    </recommendedName>
</protein>
<dbReference type="InterPro" id="IPR002781">
    <property type="entry name" value="TM_pro_TauE-like"/>
</dbReference>
<evidence type="ECO:0000256" key="1">
    <source>
        <dbReference type="ARBA" id="ARBA00004141"/>
    </source>
</evidence>
<dbReference type="Pfam" id="PF01925">
    <property type="entry name" value="TauE"/>
    <property type="match status" value="1"/>
</dbReference>